<evidence type="ECO:0000313" key="12">
    <source>
        <dbReference type="EMBL" id="ORX72297.1"/>
    </source>
</evidence>
<feature type="domain" description="C2H2-type" evidence="11">
    <location>
        <begin position="32"/>
        <end position="57"/>
    </location>
</feature>
<protein>
    <recommendedName>
        <fullName evidence="11">C2H2-type domain-containing protein</fullName>
    </recommendedName>
</protein>
<dbReference type="Proteomes" id="UP000193922">
    <property type="component" value="Unassembled WGS sequence"/>
</dbReference>
<dbReference type="FunFam" id="3.30.160.60:FF:000710">
    <property type="entry name" value="Zinc finger protein 768"/>
    <property type="match status" value="1"/>
</dbReference>
<feature type="non-terminal residue" evidence="12">
    <location>
        <position position="1"/>
    </location>
</feature>
<feature type="domain" description="C2H2-type" evidence="11">
    <location>
        <begin position="4"/>
        <end position="31"/>
    </location>
</feature>
<dbReference type="GO" id="GO:0000785">
    <property type="term" value="C:chromatin"/>
    <property type="evidence" value="ECO:0007669"/>
    <property type="project" value="TreeGrafter"/>
</dbReference>
<dbReference type="SUPFAM" id="SSF57667">
    <property type="entry name" value="beta-beta-alpha zinc fingers"/>
    <property type="match status" value="1"/>
</dbReference>
<dbReference type="FunFam" id="3.30.160.60:FF:000030">
    <property type="entry name" value="Zinc finger protein 628"/>
    <property type="match status" value="1"/>
</dbReference>
<dbReference type="Gene3D" id="3.30.160.60">
    <property type="entry name" value="Classic Zinc Finger"/>
    <property type="match status" value="2"/>
</dbReference>
<dbReference type="Pfam" id="PF00096">
    <property type="entry name" value="zf-C2H2"/>
    <property type="match status" value="2"/>
</dbReference>
<evidence type="ECO:0000256" key="8">
    <source>
        <dbReference type="ARBA" id="ARBA00023163"/>
    </source>
</evidence>
<dbReference type="EMBL" id="MCFD01000003">
    <property type="protein sequence ID" value="ORX72297.1"/>
    <property type="molecule type" value="Genomic_DNA"/>
</dbReference>
<dbReference type="InterPro" id="IPR013087">
    <property type="entry name" value="Znf_C2H2_type"/>
</dbReference>
<keyword evidence="9" id="KW-0539">Nucleus</keyword>
<evidence type="ECO:0000256" key="1">
    <source>
        <dbReference type="ARBA" id="ARBA00004123"/>
    </source>
</evidence>
<dbReference type="SMART" id="SM00355">
    <property type="entry name" value="ZnF_C2H2"/>
    <property type="match status" value="2"/>
</dbReference>
<dbReference type="GO" id="GO:0031519">
    <property type="term" value="C:PcG protein complex"/>
    <property type="evidence" value="ECO:0007669"/>
    <property type="project" value="TreeGrafter"/>
</dbReference>
<keyword evidence="13" id="KW-1185">Reference proteome</keyword>
<dbReference type="STRING" id="61395.A0A1Y1WFM9"/>
<evidence type="ECO:0000256" key="2">
    <source>
        <dbReference type="ARBA" id="ARBA00022723"/>
    </source>
</evidence>
<dbReference type="OrthoDB" id="6077919at2759"/>
<evidence type="ECO:0000313" key="13">
    <source>
        <dbReference type="Proteomes" id="UP000193922"/>
    </source>
</evidence>
<dbReference type="PROSITE" id="PS00028">
    <property type="entry name" value="ZINC_FINGER_C2H2_1"/>
    <property type="match status" value="2"/>
</dbReference>
<name>A0A1Y1WFM9_9FUNG</name>
<dbReference type="GeneID" id="63800930"/>
<reference evidence="12 13" key="1">
    <citation type="submission" date="2016-07" db="EMBL/GenBank/DDBJ databases">
        <title>Pervasive Adenine N6-methylation of Active Genes in Fungi.</title>
        <authorList>
            <consortium name="DOE Joint Genome Institute"/>
            <person name="Mondo S.J."/>
            <person name="Dannebaum R.O."/>
            <person name="Kuo R.C."/>
            <person name="Labutti K."/>
            <person name="Haridas S."/>
            <person name="Kuo A."/>
            <person name="Salamov A."/>
            <person name="Ahrendt S.R."/>
            <person name="Lipzen A."/>
            <person name="Sullivan W."/>
            <person name="Andreopoulos W.B."/>
            <person name="Clum A."/>
            <person name="Lindquist E."/>
            <person name="Daum C."/>
            <person name="Ramamoorthy G.K."/>
            <person name="Gryganskyi A."/>
            <person name="Culley D."/>
            <person name="Magnuson J.K."/>
            <person name="James T.Y."/>
            <person name="O'Malley M.A."/>
            <person name="Stajich J.E."/>
            <person name="Spatafora J.W."/>
            <person name="Visel A."/>
            <person name="Grigoriev I.V."/>
        </authorList>
    </citation>
    <scope>NUCLEOTIDE SEQUENCE [LARGE SCALE GENOMIC DNA]</scope>
    <source>
        <strain evidence="12 13">ATCC 12442</strain>
    </source>
</reference>
<dbReference type="InterPro" id="IPR036236">
    <property type="entry name" value="Znf_C2H2_sf"/>
</dbReference>
<dbReference type="PANTHER" id="PTHR14003">
    <property type="entry name" value="TRANSCRIPTIONAL REPRESSOR PROTEIN YY"/>
    <property type="match status" value="1"/>
</dbReference>
<dbReference type="RefSeq" id="XP_040745721.1">
    <property type="nucleotide sequence ID" value="XM_040884282.1"/>
</dbReference>
<dbReference type="GO" id="GO:0008270">
    <property type="term" value="F:zinc ion binding"/>
    <property type="evidence" value="ECO:0007669"/>
    <property type="project" value="UniProtKB-KW"/>
</dbReference>
<evidence type="ECO:0000256" key="4">
    <source>
        <dbReference type="ARBA" id="ARBA00022771"/>
    </source>
</evidence>
<keyword evidence="4 10" id="KW-0863">Zinc-finger</keyword>
<dbReference type="GO" id="GO:0000978">
    <property type="term" value="F:RNA polymerase II cis-regulatory region sequence-specific DNA binding"/>
    <property type="evidence" value="ECO:0007669"/>
    <property type="project" value="TreeGrafter"/>
</dbReference>
<keyword evidence="2" id="KW-0479">Metal-binding</keyword>
<keyword evidence="7" id="KW-0238">DNA-binding</keyword>
<dbReference type="GO" id="GO:0005667">
    <property type="term" value="C:transcription regulator complex"/>
    <property type="evidence" value="ECO:0007669"/>
    <property type="project" value="TreeGrafter"/>
</dbReference>
<evidence type="ECO:0000256" key="10">
    <source>
        <dbReference type="PROSITE-ProRule" id="PRU00042"/>
    </source>
</evidence>
<gene>
    <name evidence="12" type="ORF">DL89DRAFT_215231</name>
</gene>
<proteinExistence type="predicted"/>
<evidence type="ECO:0000256" key="3">
    <source>
        <dbReference type="ARBA" id="ARBA00022737"/>
    </source>
</evidence>
<keyword evidence="5" id="KW-0862">Zinc</keyword>
<evidence type="ECO:0000259" key="11">
    <source>
        <dbReference type="PROSITE" id="PS50157"/>
    </source>
</evidence>
<dbReference type="AlphaFoldDB" id="A0A1Y1WFM9"/>
<dbReference type="PANTHER" id="PTHR14003:SF19">
    <property type="entry name" value="YY2 TRANSCRIPTION FACTOR"/>
    <property type="match status" value="1"/>
</dbReference>
<accession>A0A1Y1WFM9</accession>
<sequence>SSRYKCEVCLKHFTRPSSLKTHMFSHTGEKPHRCMYPGCNKCFSVRSNLRRHMRMHE</sequence>
<keyword evidence="6" id="KW-0805">Transcription regulation</keyword>
<comment type="caution">
    <text evidence="12">The sequence shown here is derived from an EMBL/GenBank/DDBJ whole genome shotgun (WGS) entry which is preliminary data.</text>
</comment>
<evidence type="ECO:0000256" key="5">
    <source>
        <dbReference type="ARBA" id="ARBA00022833"/>
    </source>
</evidence>
<dbReference type="GO" id="GO:0000981">
    <property type="term" value="F:DNA-binding transcription factor activity, RNA polymerase II-specific"/>
    <property type="evidence" value="ECO:0007669"/>
    <property type="project" value="TreeGrafter"/>
</dbReference>
<evidence type="ECO:0000256" key="7">
    <source>
        <dbReference type="ARBA" id="ARBA00023125"/>
    </source>
</evidence>
<keyword evidence="3" id="KW-0677">Repeat</keyword>
<keyword evidence="8" id="KW-0804">Transcription</keyword>
<evidence type="ECO:0000256" key="9">
    <source>
        <dbReference type="ARBA" id="ARBA00023242"/>
    </source>
</evidence>
<comment type="subcellular location">
    <subcellularLocation>
        <location evidence="1">Nucleus</location>
    </subcellularLocation>
</comment>
<organism evidence="12 13">
    <name type="scientific">Linderina pennispora</name>
    <dbReference type="NCBI Taxonomy" id="61395"/>
    <lineage>
        <taxon>Eukaryota</taxon>
        <taxon>Fungi</taxon>
        <taxon>Fungi incertae sedis</taxon>
        <taxon>Zoopagomycota</taxon>
        <taxon>Kickxellomycotina</taxon>
        <taxon>Kickxellomycetes</taxon>
        <taxon>Kickxellales</taxon>
        <taxon>Kickxellaceae</taxon>
        <taxon>Linderina</taxon>
    </lineage>
</organism>
<dbReference type="PROSITE" id="PS50157">
    <property type="entry name" value="ZINC_FINGER_C2H2_2"/>
    <property type="match status" value="2"/>
</dbReference>
<feature type="non-terminal residue" evidence="12">
    <location>
        <position position="57"/>
    </location>
</feature>
<evidence type="ECO:0000256" key="6">
    <source>
        <dbReference type="ARBA" id="ARBA00023015"/>
    </source>
</evidence>